<feature type="compositionally biased region" description="Low complexity" evidence="1">
    <location>
        <begin position="440"/>
        <end position="454"/>
    </location>
</feature>
<dbReference type="SUPFAM" id="SSF55277">
    <property type="entry name" value="GYF domain"/>
    <property type="match status" value="1"/>
</dbReference>
<sequence length="1066" mass="120168">MNTNQQSALEGMNSTTTPVLPTSKWGGVQPISPSTSTNSLNGGGSGGYAPSFNNQQQYNQSIRRSSEYNSNNWNQQSSSSNATISLNGSSKGLHSLNSSTGGTASSSSSTTSNINKTKYSKDELLNLYDPNVKIPEPLAIHTYILSEEIQPPINLNYEQKRHNRMSGGLQNSGNAIGGQNMMNRPRKDGSLGHTPGKPKWANSPSSTAQSWRSSKDHVEPVDKRIWYYLDLQNNPQGPFSSTDMDSWHSAGYFKPDLLVKRGESGFIKFKKILTTYGATAPFTSVTSHYDFQKLLKEDTEQQLQQQQQQQSSHQLATPSSLMNQPIDDLQDLNDDLTTSNTDQSDNDLMLKFRQTSLQNQSSTGSLLSSIESPTTNESILERTISPPQQQTQQQFQSQFQQQQQQAFGNSFNDQPNNSGIWEDENANLMHQQQIFSKLTNPQQQQQQQQPSSNQEGNWDQFRNPNSNFIRNFMIEQQQIQAQSMQLQSLIQQVSQQYQQLQKQPPTQTTQMQMQQLMQYLQQQQANHYILQQRFFQMQLQLQVMSRMQPNQPNQQPNQPNQPNQQPYFSQLFQQQHQQYQMQQHMDQMNQQSIQQQAELQPQLDQIVQDNSNTNSVVAVEPQQSIESSNVEPVTAKDDLVDQSTFLWGTSNTTTKKEQSPIHKSPLLSVNQEPLQEYVPEQTIQQHEQTNNNTVIEQQPQQQSQQEDINGGQTVSHANPWVSTESTVKKSKSLIEIQQEEIKEQKRKELEDAKTQTVNEKQQINAMKWGSSIPTWSVDSSPSISLKDIQQEEKYKKVNTTTTASEEPLSPSESPLKSTPTKPVSLSDVMKEQSKEKKVTSPTPVMSVQTQPKPVFNPSSPWSIGTSIPDSKSTPMSSTPTTTTTSTPSNINSNNSYQNVNNNTSKPGLSIRTDDLNSNKQTPTLQQQQEFASQTVNILPKQSNTIVKSNANSIINIKTKQQQQQQQNTPRPDFIKWCHQQLKPLTNMDVNVVTELLCSLKTENEIREFAKDCLGYAADRFIGEYLLYRSDEPGLAFESSSPVITIPIKNKPKSQTVSGKAKPGKKK</sequence>
<feature type="compositionally biased region" description="Low complexity" evidence="1">
    <location>
        <begin position="98"/>
        <end position="112"/>
    </location>
</feature>
<feature type="compositionally biased region" description="Polar residues" evidence="1">
    <location>
        <begin position="706"/>
        <end position="716"/>
    </location>
</feature>
<dbReference type="Pfam" id="PF02213">
    <property type="entry name" value="GYF"/>
    <property type="match status" value="1"/>
</dbReference>
<comment type="caution">
    <text evidence="3">The sequence shown here is derived from an EMBL/GenBank/DDBJ whole genome shotgun (WGS) entry which is preliminary data.</text>
</comment>
<feature type="compositionally biased region" description="Polar residues" evidence="1">
    <location>
        <begin position="82"/>
        <end position="97"/>
    </location>
</feature>
<feature type="compositionally biased region" description="Polar residues" evidence="1">
    <location>
        <begin position="839"/>
        <end position="867"/>
    </location>
</feature>
<keyword evidence="4" id="KW-1185">Reference proteome</keyword>
<dbReference type="PROSITE" id="PS50829">
    <property type="entry name" value="GYF"/>
    <property type="match status" value="1"/>
</dbReference>
<accession>A0A151Z4C1</accession>
<feature type="region of interest" description="Disordered" evidence="1">
    <location>
        <begin position="437"/>
        <end position="465"/>
    </location>
</feature>
<dbReference type="STRING" id="361077.A0A151Z4C1"/>
<feature type="compositionally biased region" description="Low complexity" evidence="1">
    <location>
        <begin position="388"/>
        <end position="405"/>
    </location>
</feature>
<feature type="compositionally biased region" description="Polar residues" evidence="1">
    <location>
        <begin position="406"/>
        <end position="419"/>
    </location>
</feature>
<feature type="compositionally biased region" description="Low complexity" evidence="1">
    <location>
        <begin position="799"/>
        <end position="822"/>
    </location>
</feature>
<feature type="region of interest" description="Disordered" evidence="1">
    <location>
        <begin position="300"/>
        <end position="344"/>
    </location>
</feature>
<feature type="compositionally biased region" description="Low complexity" evidence="1">
    <location>
        <begin position="335"/>
        <end position="344"/>
    </location>
</feature>
<dbReference type="Gene3D" id="3.30.1490.40">
    <property type="match status" value="1"/>
</dbReference>
<feature type="region of interest" description="Disordered" evidence="1">
    <location>
        <begin position="1"/>
        <end position="114"/>
    </location>
</feature>
<feature type="region of interest" description="Disordered" evidence="1">
    <location>
        <begin position="1047"/>
        <end position="1066"/>
    </location>
</feature>
<feature type="compositionally biased region" description="Polar residues" evidence="1">
    <location>
        <begin position="51"/>
        <end position="63"/>
    </location>
</feature>
<dbReference type="InParanoid" id="A0A151Z4C1"/>
<dbReference type="InterPro" id="IPR003169">
    <property type="entry name" value="GYF"/>
</dbReference>
<protein>
    <recommendedName>
        <fullName evidence="2">GYF domain-containing protein</fullName>
    </recommendedName>
</protein>
<evidence type="ECO:0000313" key="4">
    <source>
        <dbReference type="Proteomes" id="UP000076078"/>
    </source>
</evidence>
<feature type="compositionally biased region" description="Low complexity" evidence="1">
    <location>
        <begin position="67"/>
        <end position="81"/>
    </location>
</feature>
<feature type="compositionally biased region" description="Basic and acidic residues" evidence="1">
    <location>
        <begin position="828"/>
        <end position="838"/>
    </location>
</feature>
<dbReference type="InterPro" id="IPR035445">
    <property type="entry name" value="GYF-like_dom_sf"/>
</dbReference>
<feature type="domain" description="GYF" evidence="2">
    <location>
        <begin position="223"/>
        <end position="273"/>
    </location>
</feature>
<dbReference type="OMA" id="DFIKWCH"/>
<reference evidence="3 4" key="1">
    <citation type="submission" date="2015-12" db="EMBL/GenBank/DDBJ databases">
        <title>Dictyostelia acquired genes for synthesis and detection of signals that induce cell-type specialization by lateral gene transfer from prokaryotes.</title>
        <authorList>
            <person name="Gloeckner G."/>
            <person name="Schaap P."/>
        </authorList>
    </citation>
    <scope>NUCLEOTIDE SEQUENCE [LARGE SCALE GENOMIC DNA]</scope>
    <source>
        <strain evidence="3 4">TK</strain>
    </source>
</reference>
<feature type="compositionally biased region" description="Low complexity" evidence="1">
    <location>
        <begin position="301"/>
        <end position="315"/>
    </location>
</feature>
<dbReference type="FunCoup" id="A0A151Z4C1">
    <property type="interactions" value="105"/>
</dbReference>
<feature type="compositionally biased region" description="Polar residues" evidence="1">
    <location>
        <begin position="202"/>
        <end position="212"/>
    </location>
</feature>
<evidence type="ECO:0000313" key="3">
    <source>
        <dbReference type="EMBL" id="KYQ88812.1"/>
    </source>
</evidence>
<dbReference type="AlphaFoldDB" id="A0A151Z4C1"/>
<feature type="compositionally biased region" description="Polar residues" evidence="1">
    <location>
        <begin position="1"/>
        <end position="20"/>
    </location>
</feature>
<organism evidence="3 4">
    <name type="scientific">Tieghemostelium lacteum</name>
    <name type="common">Slime mold</name>
    <name type="synonym">Dictyostelium lacteum</name>
    <dbReference type="NCBI Taxonomy" id="361077"/>
    <lineage>
        <taxon>Eukaryota</taxon>
        <taxon>Amoebozoa</taxon>
        <taxon>Evosea</taxon>
        <taxon>Eumycetozoa</taxon>
        <taxon>Dictyostelia</taxon>
        <taxon>Dictyosteliales</taxon>
        <taxon>Raperosteliaceae</taxon>
        <taxon>Tieghemostelium</taxon>
    </lineage>
</organism>
<evidence type="ECO:0000259" key="2">
    <source>
        <dbReference type="PROSITE" id="PS50829"/>
    </source>
</evidence>
<feature type="region of interest" description="Disordered" evidence="1">
    <location>
        <begin position="694"/>
        <end position="729"/>
    </location>
</feature>
<feature type="compositionally biased region" description="Polar residues" evidence="1">
    <location>
        <begin position="771"/>
        <end position="783"/>
    </location>
</feature>
<dbReference type="EMBL" id="LODT01000047">
    <property type="protein sequence ID" value="KYQ88812.1"/>
    <property type="molecule type" value="Genomic_DNA"/>
</dbReference>
<feature type="region of interest" description="Disordered" evidence="1">
    <location>
        <begin position="170"/>
        <end position="216"/>
    </location>
</feature>
<feature type="region of interest" description="Disordered" evidence="1">
    <location>
        <begin position="771"/>
        <end position="923"/>
    </location>
</feature>
<gene>
    <name evidence="3" type="ORF">DLAC_10611</name>
</gene>
<name>A0A151Z4C1_TIELA</name>
<proteinExistence type="predicted"/>
<dbReference type="SMART" id="SM00444">
    <property type="entry name" value="GYF"/>
    <property type="match status" value="1"/>
</dbReference>
<dbReference type="Proteomes" id="UP000076078">
    <property type="component" value="Unassembled WGS sequence"/>
</dbReference>
<feature type="compositionally biased region" description="Polar residues" evidence="1">
    <location>
        <begin position="455"/>
        <end position="465"/>
    </location>
</feature>
<feature type="region of interest" description="Disordered" evidence="1">
    <location>
        <begin position="387"/>
        <end position="421"/>
    </location>
</feature>
<evidence type="ECO:0000256" key="1">
    <source>
        <dbReference type="SAM" id="MobiDB-lite"/>
    </source>
</evidence>
<feature type="compositionally biased region" description="Low complexity" evidence="1">
    <location>
        <begin position="868"/>
        <end position="904"/>
    </location>
</feature>
<dbReference type="OrthoDB" id="21599at2759"/>